<dbReference type="PANTHER" id="PTHR43124:SF3">
    <property type="entry name" value="CHLORAMPHENICOL EFFLUX PUMP RV0191"/>
    <property type="match status" value="1"/>
</dbReference>
<name>A0A1G9TQ84_9EURY</name>
<comment type="subcellular location">
    <subcellularLocation>
        <location evidence="1">Cell membrane</location>
        <topology evidence="1">Multi-pass membrane protein</topology>
    </subcellularLocation>
</comment>
<dbReference type="GO" id="GO:0022857">
    <property type="term" value="F:transmembrane transporter activity"/>
    <property type="evidence" value="ECO:0007669"/>
    <property type="project" value="InterPro"/>
</dbReference>
<dbReference type="InterPro" id="IPR050189">
    <property type="entry name" value="MFS_Efflux_Transporters"/>
</dbReference>
<keyword evidence="5 6" id="KW-0472">Membrane</keyword>
<dbReference type="PROSITE" id="PS50850">
    <property type="entry name" value="MFS"/>
    <property type="match status" value="1"/>
</dbReference>
<evidence type="ECO:0000313" key="8">
    <source>
        <dbReference type="EMBL" id="SDM49850.1"/>
    </source>
</evidence>
<sequence>MNRNDRAIVALVTLGHAMVHTYELSIPIFVSVWLASPAFSVDAATLGVVTTVGYGLFGLGALPGGVLADTVGSKRLIVGCLLGMAGSFALLSVASSVLVVAVALCLWGVAASVYHPSGLSLISRGVEARGSAFAYHGMAGNVGIALGPLAATLLLLVLDWRGVALVLTLPALLGAALALQFDVDERAAVADGGEEKGGSKADAVSSWPEFVAGSRRLFASGFLVIFGIVVCSGLYYRGVLTFLPDILGGFPSLQPVDVGGETLEPGRYVYSGLLMVGVVGQYVGGRLTDRMAPSRALPFAFALLGLLALVFVPVSGLGLLPVLALCGVLGVAVFVVQPLYQAAVAEHTPAGTRGLSYGYTYLGVFGVGALGGTLAGGILTYADVDTLFLVLAGIGMLGAAASLVLGRR</sequence>
<dbReference type="PANTHER" id="PTHR43124">
    <property type="entry name" value="PURINE EFFLUX PUMP PBUE"/>
    <property type="match status" value="1"/>
</dbReference>
<keyword evidence="4 6" id="KW-1133">Transmembrane helix</keyword>
<feature type="transmembrane region" description="Helical" evidence="6">
    <location>
        <begin position="80"/>
        <end position="113"/>
    </location>
</feature>
<evidence type="ECO:0000256" key="6">
    <source>
        <dbReference type="SAM" id="Phobius"/>
    </source>
</evidence>
<dbReference type="RefSeq" id="WP_245707603.1">
    <property type="nucleotide sequence ID" value="NZ_FNIA01000003.1"/>
</dbReference>
<feature type="transmembrane region" description="Helical" evidence="6">
    <location>
        <begin position="387"/>
        <end position="406"/>
    </location>
</feature>
<dbReference type="Gene3D" id="1.20.1250.20">
    <property type="entry name" value="MFS general substrate transporter like domains"/>
    <property type="match status" value="1"/>
</dbReference>
<dbReference type="EMBL" id="FNIA01000003">
    <property type="protein sequence ID" value="SDM49850.1"/>
    <property type="molecule type" value="Genomic_DNA"/>
</dbReference>
<evidence type="ECO:0000256" key="5">
    <source>
        <dbReference type="ARBA" id="ARBA00023136"/>
    </source>
</evidence>
<keyword evidence="9" id="KW-1185">Reference proteome</keyword>
<dbReference type="SUPFAM" id="SSF103473">
    <property type="entry name" value="MFS general substrate transporter"/>
    <property type="match status" value="1"/>
</dbReference>
<feature type="transmembrane region" description="Helical" evidence="6">
    <location>
        <begin position="320"/>
        <end position="340"/>
    </location>
</feature>
<evidence type="ECO:0000256" key="3">
    <source>
        <dbReference type="ARBA" id="ARBA00022692"/>
    </source>
</evidence>
<feature type="transmembrane region" description="Helical" evidence="6">
    <location>
        <begin position="361"/>
        <end position="381"/>
    </location>
</feature>
<accession>A0A1G9TQ84</accession>
<protein>
    <submittedName>
        <fullName evidence="8">Predicted arabinose efflux permease, MFS family</fullName>
    </submittedName>
</protein>
<proteinExistence type="predicted"/>
<evidence type="ECO:0000256" key="2">
    <source>
        <dbReference type="ARBA" id="ARBA00022475"/>
    </source>
</evidence>
<evidence type="ECO:0000256" key="4">
    <source>
        <dbReference type="ARBA" id="ARBA00022989"/>
    </source>
</evidence>
<evidence type="ECO:0000313" key="9">
    <source>
        <dbReference type="Proteomes" id="UP000199370"/>
    </source>
</evidence>
<feature type="transmembrane region" description="Helical" evidence="6">
    <location>
        <begin position="133"/>
        <end position="156"/>
    </location>
</feature>
<evidence type="ECO:0000256" key="1">
    <source>
        <dbReference type="ARBA" id="ARBA00004651"/>
    </source>
</evidence>
<dbReference type="Pfam" id="PF07690">
    <property type="entry name" value="MFS_1"/>
    <property type="match status" value="1"/>
</dbReference>
<feature type="transmembrane region" description="Helical" evidence="6">
    <location>
        <begin position="45"/>
        <end position="68"/>
    </location>
</feature>
<evidence type="ECO:0000259" key="7">
    <source>
        <dbReference type="PROSITE" id="PS50850"/>
    </source>
</evidence>
<keyword evidence="3 6" id="KW-0812">Transmembrane</keyword>
<gene>
    <name evidence="8" type="ORF">SAMN05192554_10360</name>
</gene>
<dbReference type="AlphaFoldDB" id="A0A1G9TQ84"/>
<keyword evidence="2" id="KW-1003">Cell membrane</keyword>
<feature type="transmembrane region" description="Helical" evidence="6">
    <location>
        <begin position="296"/>
        <end position="314"/>
    </location>
</feature>
<dbReference type="InterPro" id="IPR011701">
    <property type="entry name" value="MFS"/>
</dbReference>
<reference evidence="8 9" key="1">
    <citation type="submission" date="2016-10" db="EMBL/GenBank/DDBJ databases">
        <authorList>
            <person name="de Groot N.N."/>
        </authorList>
    </citation>
    <scope>NUCLEOTIDE SEQUENCE [LARGE SCALE GENOMIC DNA]</scope>
    <source>
        <strain evidence="9">EB21,IBRC-M 10013,KCTC 4048</strain>
    </source>
</reference>
<dbReference type="Proteomes" id="UP000199370">
    <property type="component" value="Unassembled WGS sequence"/>
</dbReference>
<dbReference type="InterPro" id="IPR036259">
    <property type="entry name" value="MFS_trans_sf"/>
</dbReference>
<dbReference type="InterPro" id="IPR020846">
    <property type="entry name" value="MFS_dom"/>
</dbReference>
<feature type="transmembrane region" description="Helical" evidence="6">
    <location>
        <begin position="163"/>
        <end position="181"/>
    </location>
</feature>
<organism evidence="8 9">
    <name type="scientific">Haloarchaeobius iranensis</name>
    <dbReference type="NCBI Taxonomy" id="996166"/>
    <lineage>
        <taxon>Archaea</taxon>
        <taxon>Methanobacteriati</taxon>
        <taxon>Methanobacteriota</taxon>
        <taxon>Stenosarchaea group</taxon>
        <taxon>Halobacteria</taxon>
        <taxon>Halobacteriales</taxon>
        <taxon>Halorubellaceae</taxon>
        <taxon>Haloarchaeobius</taxon>
    </lineage>
</organism>
<dbReference type="CDD" id="cd06174">
    <property type="entry name" value="MFS"/>
    <property type="match status" value="1"/>
</dbReference>
<feature type="transmembrane region" description="Helical" evidence="6">
    <location>
        <begin position="217"/>
        <end position="236"/>
    </location>
</feature>
<dbReference type="GO" id="GO:0005886">
    <property type="term" value="C:plasma membrane"/>
    <property type="evidence" value="ECO:0007669"/>
    <property type="project" value="UniProtKB-SubCell"/>
</dbReference>
<feature type="domain" description="Major facilitator superfamily (MFS) profile" evidence="7">
    <location>
        <begin position="1"/>
        <end position="408"/>
    </location>
</feature>